<evidence type="ECO:0000313" key="2">
    <source>
        <dbReference type="EMBL" id="EFL36391.1"/>
    </source>
</evidence>
<feature type="compositionally biased region" description="Pro residues" evidence="1">
    <location>
        <begin position="1"/>
        <end position="12"/>
    </location>
</feature>
<dbReference type="Proteomes" id="UP000004184">
    <property type="component" value="Unassembled WGS sequence"/>
</dbReference>
<accession>D9XA01</accession>
<evidence type="ECO:0000313" key="3">
    <source>
        <dbReference type="Proteomes" id="UP000004184"/>
    </source>
</evidence>
<organism evidence="2 3">
    <name type="scientific">Streptomyces viridochromogenes (strain DSM 40736 / JCM 4977 / BCRC 1201 / Tue 494)</name>
    <dbReference type="NCBI Taxonomy" id="591159"/>
    <lineage>
        <taxon>Bacteria</taxon>
        <taxon>Bacillati</taxon>
        <taxon>Actinomycetota</taxon>
        <taxon>Actinomycetes</taxon>
        <taxon>Kitasatosporales</taxon>
        <taxon>Streptomycetaceae</taxon>
        <taxon>Streptomyces</taxon>
    </lineage>
</organism>
<keyword evidence="3" id="KW-1185">Reference proteome</keyword>
<feature type="region of interest" description="Disordered" evidence="1">
    <location>
        <begin position="91"/>
        <end position="136"/>
    </location>
</feature>
<dbReference type="HOGENOM" id="CLU_1874356_0_0_11"/>
<evidence type="ECO:0000256" key="1">
    <source>
        <dbReference type="SAM" id="MobiDB-lite"/>
    </source>
</evidence>
<gene>
    <name evidence="2" type="ORF">SSQG_06909</name>
</gene>
<name>D9XA01_STRVT</name>
<reference evidence="3" key="1">
    <citation type="submission" date="2009-02" db="EMBL/GenBank/DDBJ databases">
        <title>Annotation of Streptomyces viridochromogenes strain DSM 40736.</title>
        <authorList>
            <consortium name="The Broad Institute Genome Sequencing Platform"/>
            <consortium name="Broad Institute Microbial Sequencing Center"/>
            <person name="Fischbach M."/>
            <person name="Godfrey P."/>
            <person name="Ward D."/>
            <person name="Young S."/>
            <person name="Zeng Q."/>
            <person name="Koehrsen M."/>
            <person name="Alvarado L."/>
            <person name="Berlin A.M."/>
            <person name="Bochicchio J."/>
            <person name="Borenstein D."/>
            <person name="Chapman S.B."/>
            <person name="Chen Z."/>
            <person name="Engels R."/>
            <person name="Freedman E."/>
            <person name="Gellesch M."/>
            <person name="Goldberg J."/>
            <person name="Griggs A."/>
            <person name="Gujja S."/>
            <person name="Heilman E.R."/>
            <person name="Heiman D.I."/>
            <person name="Hepburn T.A."/>
            <person name="Howarth C."/>
            <person name="Jen D."/>
            <person name="Larson L."/>
            <person name="Lewis B."/>
            <person name="Mehta T."/>
            <person name="Park D."/>
            <person name="Pearson M."/>
            <person name="Richards J."/>
            <person name="Roberts A."/>
            <person name="Saif S."/>
            <person name="Shea T.D."/>
            <person name="Shenoy N."/>
            <person name="Sisk P."/>
            <person name="Stolte C."/>
            <person name="Sykes S.N."/>
            <person name="Thomson T."/>
            <person name="Walk T."/>
            <person name="White J."/>
            <person name="Yandava C."/>
            <person name="Straight P."/>
            <person name="Clardy J."/>
            <person name="Hung D."/>
            <person name="Kolter R."/>
            <person name="Mekalanos J."/>
            <person name="Walker S."/>
            <person name="Walsh C.T."/>
            <person name="Wieland-Brown L.C."/>
            <person name="Haas B."/>
            <person name="Nusbaum C."/>
            <person name="Birren B."/>
        </authorList>
    </citation>
    <scope>NUCLEOTIDE SEQUENCE [LARGE SCALE GENOMIC DNA]</scope>
    <source>
        <strain evidence="3">DSM 40736 / JCM 4977 / BCRC 1201 / Tue 494</strain>
    </source>
</reference>
<feature type="region of interest" description="Disordered" evidence="1">
    <location>
        <begin position="1"/>
        <end position="37"/>
    </location>
</feature>
<dbReference type="EMBL" id="GG657757">
    <property type="protein sequence ID" value="EFL36391.1"/>
    <property type="molecule type" value="Genomic_DNA"/>
</dbReference>
<proteinExistence type="predicted"/>
<dbReference type="AlphaFoldDB" id="D9XA01"/>
<protein>
    <submittedName>
        <fullName evidence="2">Predicted protein</fullName>
    </submittedName>
</protein>
<sequence>MSSLPQPDPVHLPLPAEVDGAPAGRGHGPGAVAQTPTPVFPVARHVDGASGGGAVILRQELEEGPGAVEGVGLGRAGDREPWARMEFVALRAERSPARPDVDDDVTGPGGSPGDRDRTVAGCSGRRRNCRVPGTSR</sequence>
<dbReference type="STRING" id="591159.SSQG_06909"/>
<feature type="compositionally biased region" description="Basic and acidic residues" evidence="1">
    <location>
        <begin position="91"/>
        <end position="100"/>
    </location>
</feature>